<keyword evidence="3" id="KW-1185">Reference proteome</keyword>
<dbReference type="EMBL" id="FJMZ01000010">
    <property type="protein sequence ID" value="SBO15714.1"/>
    <property type="molecule type" value="Genomic_DNA"/>
</dbReference>
<dbReference type="AlphaFoldDB" id="A0AB38BGJ3"/>
<dbReference type="Proteomes" id="UP000195947">
    <property type="component" value="Unassembled WGS sequence"/>
</dbReference>
<evidence type="ECO:0000313" key="3">
    <source>
        <dbReference type="Proteomes" id="UP000195947"/>
    </source>
</evidence>
<evidence type="ECO:0000313" key="4">
    <source>
        <dbReference type="Proteomes" id="UP000199686"/>
    </source>
</evidence>
<reference evidence="2 4" key="2">
    <citation type="submission" date="2016-10" db="EMBL/GenBank/DDBJ databases">
        <authorList>
            <person name="Varghese N."/>
            <person name="Submissions S."/>
        </authorList>
    </citation>
    <scope>NUCLEOTIDE SEQUENCE [LARGE SCALE GENOMIC DNA]</scope>
    <source>
        <strain evidence="2 4">DSM 2094</strain>
    </source>
</reference>
<name>A0AB38BGJ3_9LACT</name>
<comment type="caution">
    <text evidence="2">The sequence shown here is derived from an EMBL/GenBank/DDBJ whole genome shotgun (WGS) entry which is preliminary data.</text>
</comment>
<dbReference type="Proteomes" id="UP000199686">
    <property type="component" value="Unassembled WGS sequence"/>
</dbReference>
<dbReference type="InterPro" id="IPR053916">
    <property type="entry name" value="DUF6978"/>
</dbReference>
<dbReference type="RefSeq" id="WP_086988791.1">
    <property type="nucleotide sequence ID" value="NZ_FJMZ01000010.1"/>
</dbReference>
<evidence type="ECO:0000313" key="2">
    <source>
        <dbReference type="EMBL" id="SFH66838.1"/>
    </source>
</evidence>
<dbReference type="EMBL" id="FOQC01000008">
    <property type="protein sequence ID" value="SFH66838.1"/>
    <property type="molecule type" value="Genomic_DNA"/>
</dbReference>
<gene>
    <name evidence="2" type="ORF">SAMN04488507_100811</name>
    <name evidence="1" type="ORF">TFLO_1275</name>
</gene>
<organism evidence="2 4">
    <name type="scientific">Trichococcus flocculiformis</name>
    <dbReference type="NCBI Taxonomy" id="82803"/>
    <lineage>
        <taxon>Bacteria</taxon>
        <taxon>Bacillati</taxon>
        <taxon>Bacillota</taxon>
        <taxon>Bacilli</taxon>
        <taxon>Lactobacillales</taxon>
        <taxon>Carnobacteriaceae</taxon>
        <taxon>Trichococcus</taxon>
    </lineage>
</organism>
<proteinExistence type="predicted"/>
<protein>
    <submittedName>
        <fullName evidence="2">Uncharacterized protein</fullName>
    </submittedName>
</protein>
<evidence type="ECO:0000313" key="1">
    <source>
        <dbReference type="EMBL" id="SBO15714.1"/>
    </source>
</evidence>
<sequence length="145" mass="16816">MEQALFNELFNCLKILEKQILEFPHIGSQNHHHLKSPELVNDKFDMLINRKGHLNIDNLTYLMRSKRHGLMVRLDMTGPPHVGLNGIDIDTPHVHIFDEYHYNGTQVEPLNKISDEEIINELHDSLVAFLLYNNVDIKNTTLPLT</sequence>
<reference evidence="1 3" key="1">
    <citation type="submission" date="2016-02" db="EMBL/GenBank/DDBJ databases">
        <authorList>
            <person name="Strepis N."/>
        </authorList>
    </citation>
    <scope>NUCLEOTIDE SEQUENCE [LARGE SCALE GENOMIC DNA]</scope>
    <source>
        <strain evidence="1">Trichococcus flocculiformis</strain>
    </source>
</reference>
<accession>A0AB38BGJ3</accession>
<dbReference type="Pfam" id="PF22398">
    <property type="entry name" value="DUF6978"/>
    <property type="match status" value="1"/>
</dbReference>